<proteinExistence type="predicted"/>
<evidence type="ECO:0000313" key="2">
    <source>
        <dbReference type="Proteomes" id="UP000663882"/>
    </source>
</evidence>
<evidence type="ECO:0000313" key="1">
    <source>
        <dbReference type="EMBL" id="CAF1328073.1"/>
    </source>
</evidence>
<dbReference type="Proteomes" id="UP000663882">
    <property type="component" value="Unassembled WGS sequence"/>
</dbReference>
<dbReference type="EMBL" id="CAJNOO010003272">
    <property type="protein sequence ID" value="CAF1328073.1"/>
    <property type="molecule type" value="Genomic_DNA"/>
</dbReference>
<comment type="caution">
    <text evidence="1">The sequence shown here is derived from an EMBL/GenBank/DDBJ whole genome shotgun (WGS) entry which is preliminary data.</text>
</comment>
<name>A0A815FNM7_9BILA</name>
<sequence>SSEVLEYCGDSNTIDIRTVIATHSTNEAVTDTNISIEEQELEYPDELNVDWIDAKIVFNQMH</sequence>
<gene>
    <name evidence="1" type="ORF">RFH988_LOCUS31108</name>
</gene>
<accession>A0A815FNM7</accession>
<organism evidence="1 2">
    <name type="scientific">Rotaria sordida</name>
    <dbReference type="NCBI Taxonomy" id="392033"/>
    <lineage>
        <taxon>Eukaryota</taxon>
        <taxon>Metazoa</taxon>
        <taxon>Spiralia</taxon>
        <taxon>Gnathifera</taxon>
        <taxon>Rotifera</taxon>
        <taxon>Eurotatoria</taxon>
        <taxon>Bdelloidea</taxon>
        <taxon>Philodinida</taxon>
        <taxon>Philodinidae</taxon>
        <taxon>Rotaria</taxon>
    </lineage>
</organism>
<feature type="non-terminal residue" evidence="1">
    <location>
        <position position="1"/>
    </location>
</feature>
<reference evidence="1" key="1">
    <citation type="submission" date="2021-02" db="EMBL/GenBank/DDBJ databases">
        <authorList>
            <person name="Nowell W R."/>
        </authorList>
    </citation>
    <scope>NUCLEOTIDE SEQUENCE</scope>
</reference>
<dbReference type="AlphaFoldDB" id="A0A815FNM7"/>
<protein>
    <submittedName>
        <fullName evidence="1">Uncharacterized protein</fullName>
    </submittedName>
</protein>